<keyword evidence="6" id="KW-0597">Phosphoprotein</keyword>
<dbReference type="Pfam" id="PF23090">
    <property type="entry name" value="MBTPS1_4th"/>
    <property type="match status" value="1"/>
</dbReference>
<evidence type="ECO:0000256" key="21">
    <source>
        <dbReference type="ARBA" id="ARBA00023180"/>
    </source>
</evidence>
<comment type="cofactor">
    <cofactor evidence="1">
        <name>Ca(2+)</name>
        <dbReference type="ChEBI" id="CHEBI:29108"/>
    </cofactor>
</comment>
<dbReference type="PRINTS" id="PR00723">
    <property type="entry name" value="SUBTILISIN"/>
</dbReference>
<keyword evidence="10 27" id="KW-0378">Hydrolase</keyword>
<evidence type="ECO:0000259" key="30">
    <source>
        <dbReference type="Pfam" id="PF00082"/>
    </source>
</evidence>
<keyword evidence="8 29" id="KW-0812">Transmembrane</keyword>
<evidence type="ECO:0000256" key="29">
    <source>
        <dbReference type="SAM" id="Phobius"/>
    </source>
</evidence>
<comment type="caution">
    <text evidence="34">The sequence shown here is derived from an EMBL/GenBank/DDBJ whole genome shotgun (WGS) entry which is preliminary data.</text>
</comment>
<name>A0AAW0XKW3_CHEQU</name>
<proteinExistence type="inferred from homology"/>
<sequence length="1328" mass="148907">LFRCDAKQNIETSVQMRHNGEKLKFSYMAQPKHKMKPNFRWKESETKKAASPECNTARSGRQETVQTNASERFTAAAALPNNLSIILTTVPKDSSESEKRNITCSCSSKIVNLRTRDGRDWWTPRWRVKWWHDWRITLGLLLFLCVLSRATHRTLDTTSINSGDTFDSEDNLMFVARRLSSVNEVDYMSDVYQESTLKSNGNDDSDKLNNRPTERPCGRSQGQQVKIQYSSSIVENEYIVAFKGYYRQEARERFIEAALNESSVVRWEVLPRDNPASDYPSDFDVVQIQEVGKNGGLDALKDHPAVKRVTAQRMVVRHLHYVNDTEEANADMWEEILFANTSETDERLIMYNISETDMRTVTDVESDSDSEAEVDDTDEIETDVNYNSYLSEINSDKIEVKQSKKNKPCSGTECGQEEDENGTWPASRPLRRSSLTLGTAFWQTTGRHSSRRLLRTIPRQITSTLQADVLWSMGITGAGVRVAVFDTGLSKSHPHFKRIKERTNWTNEKTLDDGLGHGTFVAGVIASSGKTCLGFAPDAELHVYRVFTNNQVSYTSWFLDAFNYAILKKVDVLNLSIGGPDFMDHPFVDKVWELTANRVIMVSAIGNDGPLYGTLNNPADQMDVIGVGGINFEDQIARFSSRGMTTWELPQGYGRVKPDIVTYGSLVQGSSMEGKCRQLSGTSVASPVVAGAVTLLASGVLHRGGIINPASMKQALMASARRLPGVNMFEQGHGKLDLVKAYQVLSKYKPQASLSPSYIDLTECQYMWPYCTQPLYYGAMPVIVNVTILNGMGVSGRIVEKPVWHPYTPQYGHHLDIAFTYSEVLWPWSGHLAVWITVAESGKEWEGFARGHISVTIESPPEEGETQPRTSHVKLPVKAKMIPTPPRHKRVLWDQFHNLRYPPGYFPRDNLRMTNDPLDWNADHIHTNFKDMYQHLRNSGYYIEVLGSPFTCFDASKYGTLMIVDPEEEYFPEEVTKLRLDVEKGLSVIVFADWYNVNVMKKVKFYDENTKQLWMPVTGGSNIPALNYLLASWGVALSDGVFEGDFTLGDRDMYYATGTSLAQFPREGTVVRKALNDHAKEMLEAESESVPDVPILGLLQTKSNTNEDVGNNQHRCGRLVVYGDSNCLDNSHLQKDCFWMLDALLEFTTTGHLAGVFTSSAGMPVPPTTDLPTKMENSNLHKHSKVIEHTLGMEQMRPLPECPSLLPVTPQPLNVSNKNLNIHVGLKLLSQPEIVAAVKVAPVDVQPLPLDGHGFSQGDAAAGSSNAGGPLGTLPYSTERIPAFAVLSVLMVVLLVCYWYRSRHRPKRRRNKLRKVVMAAINGRLPSV</sequence>
<dbReference type="InterPro" id="IPR036852">
    <property type="entry name" value="Peptidase_S8/S53_dom_sf"/>
</dbReference>
<feature type="domain" description="Membrane-bound transcription factor site-1 protease-like N-terminal" evidence="31">
    <location>
        <begin position="233"/>
        <end position="313"/>
    </location>
</feature>
<keyword evidence="9" id="KW-0732">Signal</keyword>
<organism evidence="34 35">
    <name type="scientific">Cherax quadricarinatus</name>
    <name type="common">Australian red claw crayfish</name>
    <dbReference type="NCBI Taxonomy" id="27406"/>
    <lineage>
        <taxon>Eukaryota</taxon>
        <taxon>Metazoa</taxon>
        <taxon>Ecdysozoa</taxon>
        <taxon>Arthropoda</taxon>
        <taxon>Crustacea</taxon>
        <taxon>Multicrustacea</taxon>
        <taxon>Malacostraca</taxon>
        <taxon>Eumalacostraca</taxon>
        <taxon>Eucarida</taxon>
        <taxon>Decapoda</taxon>
        <taxon>Pleocyemata</taxon>
        <taxon>Astacidea</taxon>
        <taxon>Parastacoidea</taxon>
        <taxon>Parastacidae</taxon>
        <taxon>Cherax</taxon>
    </lineage>
</organism>
<dbReference type="InterPro" id="IPR023828">
    <property type="entry name" value="Peptidase_S8_Ser-AS"/>
</dbReference>
<keyword evidence="19" id="KW-0865">Zymogen</keyword>
<dbReference type="PROSITE" id="PS00137">
    <property type="entry name" value="SUBTILASE_HIS"/>
    <property type="match status" value="1"/>
</dbReference>
<evidence type="ECO:0000256" key="2">
    <source>
        <dbReference type="ARBA" id="ARBA00004115"/>
    </source>
</evidence>
<dbReference type="GO" id="GO:0000139">
    <property type="term" value="C:Golgi membrane"/>
    <property type="evidence" value="ECO:0007669"/>
    <property type="project" value="UniProtKB-SubCell"/>
</dbReference>
<reference evidence="34 35" key="1">
    <citation type="journal article" date="2024" name="BMC Genomics">
        <title>Genome assembly of redclaw crayfish (Cherax quadricarinatus) provides insights into its immune adaptation and hypoxia tolerance.</title>
        <authorList>
            <person name="Liu Z."/>
            <person name="Zheng J."/>
            <person name="Li H."/>
            <person name="Fang K."/>
            <person name="Wang S."/>
            <person name="He J."/>
            <person name="Zhou D."/>
            <person name="Weng S."/>
            <person name="Chi M."/>
            <person name="Gu Z."/>
            <person name="He J."/>
            <person name="Li F."/>
            <person name="Wang M."/>
        </authorList>
    </citation>
    <scope>NUCLEOTIDE SEQUENCE [LARGE SCALE GENOMIC DNA]</scope>
    <source>
        <strain evidence="34">ZL_2023a</strain>
    </source>
</reference>
<dbReference type="InterPro" id="IPR057032">
    <property type="entry name" value="MBTPS1_4th"/>
</dbReference>
<dbReference type="GO" id="GO:0006508">
    <property type="term" value="P:proteolysis"/>
    <property type="evidence" value="ECO:0007669"/>
    <property type="project" value="UniProtKB-KW"/>
</dbReference>
<evidence type="ECO:0000256" key="16">
    <source>
        <dbReference type="ARBA" id="ARBA00023034"/>
    </source>
</evidence>
<feature type="non-terminal residue" evidence="34">
    <location>
        <position position="1"/>
    </location>
</feature>
<evidence type="ECO:0000256" key="14">
    <source>
        <dbReference type="ARBA" id="ARBA00022837"/>
    </source>
</evidence>
<evidence type="ECO:0000256" key="7">
    <source>
        <dbReference type="ARBA" id="ARBA00022670"/>
    </source>
</evidence>
<dbReference type="Pfam" id="PF00082">
    <property type="entry name" value="Peptidase_S8"/>
    <property type="match status" value="1"/>
</dbReference>
<dbReference type="PANTHER" id="PTHR43806">
    <property type="entry name" value="PEPTIDASE S8"/>
    <property type="match status" value="1"/>
</dbReference>
<dbReference type="InterPro" id="IPR034185">
    <property type="entry name" value="Site-1_peptidase_cat_dom"/>
</dbReference>
<dbReference type="CDD" id="cd07479">
    <property type="entry name" value="Peptidases_S8_SKI-1_like"/>
    <property type="match status" value="1"/>
</dbReference>
<evidence type="ECO:0000259" key="33">
    <source>
        <dbReference type="Pfam" id="PF23094"/>
    </source>
</evidence>
<evidence type="ECO:0000256" key="24">
    <source>
        <dbReference type="ARBA" id="ARBA00066596"/>
    </source>
</evidence>
<keyword evidence="14" id="KW-0106">Calcium</keyword>
<dbReference type="GO" id="GO:0004252">
    <property type="term" value="F:serine-type endopeptidase activity"/>
    <property type="evidence" value="ECO:0007669"/>
    <property type="project" value="UniProtKB-UniRule"/>
</dbReference>
<dbReference type="Proteomes" id="UP001445076">
    <property type="component" value="Unassembled WGS sequence"/>
</dbReference>
<dbReference type="Pfam" id="PF23094">
    <property type="entry name" value="MBTPS1_3rd"/>
    <property type="match status" value="1"/>
</dbReference>
<feature type="region of interest" description="Disordered" evidence="28">
    <location>
        <begin position="196"/>
        <end position="222"/>
    </location>
</feature>
<dbReference type="Gene3D" id="3.40.50.200">
    <property type="entry name" value="Peptidase S8/S53 domain"/>
    <property type="match status" value="1"/>
</dbReference>
<evidence type="ECO:0000259" key="31">
    <source>
        <dbReference type="Pfam" id="PF23001"/>
    </source>
</evidence>
<evidence type="ECO:0000256" key="4">
    <source>
        <dbReference type="ARBA" id="ARBA00011073"/>
    </source>
</evidence>
<evidence type="ECO:0000256" key="9">
    <source>
        <dbReference type="ARBA" id="ARBA00022729"/>
    </source>
</evidence>
<dbReference type="SUPFAM" id="SSF52743">
    <property type="entry name" value="Subtilisin-like"/>
    <property type="match status" value="1"/>
</dbReference>
<accession>A0AAW0XKW3</accession>
<keyword evidence="18 29" id="KW-0472">Membrane</keyword>
<evidence type="ECO:0000256" key="28">
    <source>
        <dbReference type="SAM" id="MobiDB-lite"/>
    </source>
</evidence>
<feature type="active site" description="Charge relay system" evidence="27">
    <location>
        <position position="486"/>
    </location>
</feature>
<evidence type="ECO:0000256" key="12">
    <source>
        <dbReference type="ARBA" id="ARBA00022824"/>
    </source>
</evidence>
<evidence type="ECO:0000256" key="26">
    <source>
        <dbReference type="ARBA" id="ARBA00081324"/>
    </source>
</evidence>
<keyword evidence="13 27" id="KW-0720">Serine protease</keyword>
<evidence type="ECO:0000313" key="35">
    <source>
        <dbReference type="Proteomes" id="UP001445076"/>
    </source>
</evidence>
<dbReference type="PROSITE" id="PS00138">
    <property type="entry name" value="SUBTILASE_SER"/>
    <property type="match status" value="1"/>
</dbReference>
<keyword evidence="7 27" id="KW-0645">Protease</keyword>
<feature type="transmembrane region" description="Helical" evidence="29">
    <location>
        <begin position="1281"/>
        <end position="1300"/>
    </location>
</feature>
<keyword evidence="35" id="KW-1185">Reference proteome</keyword>
<evidence type="ECO:0000256" key="25">
    <source>
        <dbReference type="ARBA" id="ARBA00067283"/>
    </source>
</evidence>
<keyword evidence="16" id="KW-0333">Golgi apparatus</keyword>
<evidence type="ECO:0000256" key="23">
    <source>
        <dbReference type="ARBA" id="ARBA00050826"/>
    </source>
</evidence>
<comment type="subcellular location">
    <subcellularLocation>
        <location evidence="2">Endoplasmic reticulum membrane</location>
        <topology evidence="2">Single-pass type I membrane protein</topology>
    </subcellularLocation>
    <subcellularLocation>
        <location evidence="3">Golgi apparatus membrane</location>
        <topology evidence="3">Single-pass membrane protein</topology>
    </subcellularLocation>
</comment>
<feature type="domain" description="MBTPS1 fourth" evidence="32">
    <location>
        <begin position="885"/>
        <end position="1161"/>
    </location>
</feature>
<keyword evidence="12" id="KW-0256">Endoplasmic reticulum</keyword>
<feature type="domain" description="Peptidase S8/S53" evidence="30">
    <location>
        <begin position="477"/>
        <end position="734"/>
    </location>
</feature>
<dbReference type="InterPro" id="IPR057060">
    <property type="entry name" value="MBTPS1_3rd"/>
</dbReference>
<feature type="domain" description="MBTPS1 third" evidence="33">
    <location>
        <begin position="755"/>
        <end position="884"/>
    </location>
</feature>
<dbReference type="EC" id="3.4.21.112" evidence="24"/>
<evidence type="ECO:0000256" key="18">
    <source>
        <dbReference type="ARBA" id="ARBA00023136"/>
    </source>
</evidence>
<evidence type="ECO:0000256" key="5">
    <source>
        <dbReference type="ARBA" id="ARBA00022548"/>
    </source>
</evidence>
<keyword evidence="15 29" id="KW-1133">Transmembrane helix</keyword>
<dbReference type="PROSITE" id="PS51892">
    <property type="entry name" value="SUBTILASE"/>
    <property type="match status" value="1"/>
</dbReference>
<gene>
    <name evidence="34" type="ORF">OTU49_003233</name>
</gene>
<feature type="region of interest" description="Disordered" evidence="28">
    <location>
        <begin position="401"/>
        <end position="429"/>
    </location>
</feature>
<keyword evidence="22" id="KW-0753">Steroid metabolism</keyword>
<feature type="active site" description="Charge relay system" evidence="27">
    <location>
        <position position="683"/>
    </location>
</feature>
<evidence type="ECO:0000256" key="10">
    <source>
        <dbReference type="ARBA" id="ARBA00022801"/>
    </source>
</evidence>
<evidence type="ECO:0000256" key="13">
    <source>
        <dbReference type="ARBA" id="ARBA00022825"/>
    </source>
</evidence>
<dbReference type="InterPro" id="IPR050131">
    <property type="entry name" value="Peptidase_S8_subtilisin-like"/>
</dbReference>
<evidence type="ECO:0000256" key="3">
    <source>
        <dbReference type="ARBA" id="ARBA00004194"/>
    </source>
</evidence>
<evidence type="ECO:0000313" key="34">
    <source>
        <dbReference type="EMBL" id="KAK8739851.1"/>
    </source>
</evidence>
<evidence type="ECO:0000256" key="17">
    <source>
        <dbReference type="ARBA" id="ARBA00023098"/>
    </source>
</evidence>
<keyword evidence="17" id="KW-0443">Lipid metabolism</keyword>
<evidence type="ECO:0000259" key="32">
    <source>
        <dbReference type="Pfam" id="PF23090"/>
    </source>
</evidence>
<keyword evidence="11" id="KW-0068">Autocatalytic cleavage</keyword>
<dbReference type="InterPro" id="IPR055143">
    <property type="entry name" value="MBTP1_N"/>
</dbReference>
<dbReference type="InterPro" id="IPR015500">
    <property type="entry name" value="Peptidase_S8_subtilisin-rel"/>
</dbReference>
<dbReference type="Pfam" id="PF23001">
    <property type="entry name" value="MBTP1_N"/>
    <property type="match status" value="1"/>
</dbReference>
<keyword evidence="20" id="KW-1207">Sterol metabolism</keyword>
<keyword evidence="5" id="KW-0153">Cholesterol metabolism</keyword>
<protein>
    <recommendedName>
        <fullName evidence="25">Membrane-bound transcription factor site-1 protease</fullName>
        <ecNumber evidence="24">3.4.21.112</ecNumber>
    </recommendedName>
    <alternativeName>
        <fullName evidence="26">Endopeptidase S1P</fullName>
    </alternativeName>
</protein>
<feature type="active site" description="Charge relay system" evidence="27">
    <location>
        <position position="517"/>
    </location>
</feature>
<dbReference type="InterPro" id="IPR000209">
    <property type="entry name" value="Peptidase_S8/S53_dom"/>
</dbReference>
<evidence type="ECO:0000256" key="20">
    <source>
        <dbReference type="ARBA" id="ARBA00023166"/>
    </source>
</evidence>
<comment type="similarity">
    <text evidence="4 27">Belongs to the peptidase S8 family.</text>
</comment>
<dbReference type="GO" id="GO:0005789">
    <property type="term" value="C:endoplasmic reticulum membrane"/>
    <property type="evidence" value="ECO:0007669"/>
    <property type="project" value="UniProtKB-SubCell"/>
</dbReference>
<evidence type="ECO:0000256" key="19">
    <source>
        <dbReference type="ARBA" id="ARBA00023145"/>
    </source>
</evidence>
<feature type="compositionally biased region" description="Basic and acidic residues" evidence="28">
    <location>
        <begin position="204"/>
        <end position="217"/>
    </location>
</feature>
<keyword evidence="21" id="KW-0325">Glycoprotein</keyword>
<comment type="catalytic activity">
    <reaction evidence="23">
        <text>Processes precursors containing basic and hydrophobic/aliphatic residues at P4 and P2, respectively, with a relatively relaxed acceptance of amino acids at P1 and P3.</text>
        <dbReference type="EC" id="3.4.21.112"/>
    </reaction>
</comment>
<dbReference type="GO" id="GO:0008203">
    <property type="term" value="P:cholesterol metabolic process"/>
    <property type="evidence" value="ECO:0007669"/>
    <property type="project" value="UniProtKB-KW"/>
</dbReference>
<evidence type="ECO:0000256" key="6">
    <source>
        <dbReference type="ARBA" id="ARBA00022553"/>
    </source>
</evidence>
<evidence type="ECO:0000256" key="11">
    <source>
        <dbReference type="ARBA" id="ARBA00022813"/>
    </source>
</evidence>
<evidence type="ECO:0000256" key="15">
    <source>
        <dbReference type="ARBA" id="ARBA00022989"/>
    </source>
</evidence>
<evidence type="ECO:0000256" key="8">
    <source>
        <dbReference type="ARBA" id="ARBA00022692"/>
    </source>
</evidence>
<evidence type="ECO:0000256" key="27">
    <source>
        <dbReference type="PROSITE-ProRule" id="PRU01240"/>
    </source>
</evidence>
<evidence type="ECO:0000256" key="1">
    <source>
        <dbReference type="ARBA" id="ARBA00001913"/>
    </source>
</evidence>
<dbReference type="EMBL" id="JARKIK010000035">
    <property type="protein sequence ID" value="KAK8739851.1"/>
    <property type="molecule type" value="Genomic_DNA"/>
</dbReference>
<dbReference type="PANTHER" id="PTHR43806:SF7">
    <property type="entry name" value="MEMBRANE-BOUND TRANSCRIPTION FACTOR SITE-1 PROTEASE"/>
    <property type="match status" value="1"/>
</dbReference>
<dbReference type="FunFam" id="3.40.50.200:FF:000008">
    <property type="entry name" value="Membrane-bound transcription factor site-1 protease preproprotein"/>
    <property type="match status" value="1"/>
</dbReference>
<dbReference type="InterPro" id="IPR022398">
    <property type="entry name" value="Peptidase_S8_His-AS"/>
</dbReference>
<evidence type="ECO:0000256" key="22">
    <source>
        <dbReference type="ARBA" id="ARBA00023221"/>
    </source>
</evidence>